<comment type="caution">
    <text evidence="7">The sequence shown here is derived from an EMBL/GenBank/DDBJ whole genome shotgun (WGS) entry which is preliminary data.</text>
</comment>
<gene>
    <name evidence="7" type="ORF">DKT75_08070</name>
</gene>
<dbReference type="PANTHER" id="PTHR32322:SF9">
    <property type="entry name" value="AMINO-ACID METABOLITE EFFLUX PUMP-RELATED"/>
    <property type="match status" value="1"/>
</dbReference>
<dbReference type="SUPFAM" id="SSF103481">
    <property type="entry name" value="Multidrug resistance efflux transporter EmrE"/>
    <property type="match status" value="2"/>
</dbReference>
<comment type="subcellular location">
    <subcellularLocation>
        <location evidence="1">Membrane</location>
        <topology evidence="1">Multi-pass membrane protein</topology>
    </subcellularLocation>
</comment>
<dbReference type="AlphaFoldDB" id="A0A317CEL6"/>
<proteinExistence type="predicted"/>
<accession>A0A317CEL6</accession>
<evidence type="ECO:0000256" key="1">
    <source>
        <dbReference type="ARBA" id="ARBA00004141"/>
    </source>
</evidence>
<dbReference type="Proteomes" id="UP000245506">
    <property type="component" value="Unassembled WGS sequence"/>
</dbReference>
<organism evidence="7 8">
    <name type="scientific">Leucothrix arctica</name>
    <dbReference type="NCBI Taxonomy" id="1481894"/>
    <lineage>
        <taxon>Bacteria</taxon>
        <taxon>Pseudomonadati</taxon>
        <taxon>Pseudomonadota</taxon>
        <taxon>Gammaproteobacteria</taxon>
        <taxon>Thiotrichales</taxon>
        <taxon>Thiotrichaceae</taxon>
        <taxon>Leucothrix</taxon>
    </lineage>
</organism>
<feature type="transmembrane region" description="Helical" evidence="5">
    <location>
        <begin position="124"/>
        <end position="142"/>
    </location>
</feature>
<keyword evidence="2 5" id="KW-0812">Transmembrane</keyword>
<evidence type="ECO:0000256" key="2">
    <source>
        <dbReference type="ARBA" id="ARBA00022692"/>
    </source>
</evidence>
<keyword evidence="4 5" id="KW-0472">Membrane</keyword>
<evidence type="ECO:0000256" key="5">
    <source>
        <dbReference type="SAM" id="Phobius"/>
    </source>
</evidence>
<keyword evidence="3 5" id="KW-1133">Transmembrane helix</keyword>
<evidence type="ECO:0000256" key="3">
    <source>
        <dbReference type="ARBA" id="ARBA00022989"/>
    </source>
</evidence>
<feature type="transmembrane region" description="Helical" evidence="5">
    <location>
        <begin position="265"/>
        <end position="287"/>
    </location>
</feature>
<feature type="transmembrane region" description="Helical" evidence="5">
    <location>
        <begin position="98"/>
        <end position="117"/>
    </location>
</feature>
<dbReference type="GO" id="GO:0016020">
    <property type="term" value="C:membrane"/>
    <property type="evidence" value="ECO:0007669"/>
    <property type="project" value="UniProtKB-SubCell"/>
</dbReference>
<reference evidence="7 8" key="1">
    <citation type="submission" date="2018-05" db="EMBL/GenBank/DDBJ databases">
        <title>Leucothrix arctica sp. nov., isolated from Arctic seawater.</title>
        <authorList>
            <person name="Choi A."/>
            <person name="Baek K."/>
        </authorList>
    </citation>
    <scope>NUCLEOTIDE SEQUENCE [LARGE SCALE GENOMIC DNA]</scope>
    <source>
        <strain evidence="7 8">IMCC9719</strain>
    </source>
</reference>
<protein>
    <submittedName>
        <fullName evidence="7">EamA family transporter</fullName>
    </submittedName>
</protein>
<feature type="transmembrane region" description="Helical" evidence="5">
    <location>
        <begin position="181"/>
        <end position="202"/>
    </location>
</feature>
<evidence type="ECO:0000256" key="4">
    <source>
        <dbReference type="ARBA" id="ARBA00023136"/>
    </source>
</evidence>
<dbReference type="InterPro" id="IPR050638">
    <property type="entry name" value="AA-Vitamin_Transporters"/>
</dbReference>
<name>A0A317CEL6_9GAMM</name>
<dbReference type="OrthoDB" id="321830at2"/>
<dbReference type="InterPro" id="IPR000620">
    <property type="entry name" value="EamA_dom"/>
</dbReference>
<feature type="transmembrane region" description="Helical" evidence="5">
    <location>
        <begin position="208"/>
        <end position="227"/>
    </location>
</feature>
<sequence>MALIAFAANSILCRLALGNESIDAAGFTIIRLLAGALTLIGILQLRTYLDARDKRSFGQLSSKEDSIPQSKGSWFSGLMLFIYAALFSFAYVSMDTGTGALILFGAVQLTMILMSIFKGERLLAIEWMGMIAAFAGFVYLVLPQLGTPSLIGFLMMSVSGIAWGFYTLAGRGSKNPLSDTSYNFLRTLPLVSVLFIVSIQQLTLTAEGVLWAFLSGSLASGVGYSIWYSALRGLSSTQAAVVQLLVPMIAALGGVMFMSEVITTRVMISGGMILGGIALVVLGRYYLTAKA</sequence>
<dbReference type="Pfam" id="PF00892">
    <property type="entry name" value="EamA"/>
    <property type="match status" value="1"/>
</dbReference>
<feature type="transmembrane region" description="Helical" evidence="5">
    <location>
        <begin position="28"/>
        <end position="51"/>
    </location>
</feature>
<evidence type="ECO:0000313" key="7">
    <source>
        <dbReference type="EMBL" id="PWQ97008.1"/>
    </source>
</evidence>
<dbReference type="EMBL" id="QGKL01000024">
    <property type="protein sequence ID" value="PWQ97008.1"/>
    <property type="molecule type" value="Genomic_DNA"/>
</dbReference>
<feature type="transmembrane region" description="Helical" evidence="5">
    <location>
        <begin position="239"/>
        <end position="259"/>
    </location>
</feature>
<keyword evidence="8" id="KW-1185">Reference proteome</keyword>
<evidence type="ECO:0000313" key="8">
    <source>
        <dbReference type="Proteomes" id="UP000245506"/>
    </source>
</evidence>
<evidence type="ECO:0000259" key="6">
    <source>
        <dbReference type="Pfam" id="PF00892"/>
    </source>
</evidence>
<dbReference type="PANTHER" id="PTHR32322">
    <property type="entry name" value="INNER MEMBRANE TRANSPORTER"/>
    <property type="match status" value="1"/>
</dbReference>
<feature type="domain" description="EamA" evidence="6">
    <location>
        <begin position="151"/>
        <end position="281"/>
    </location>
</feature>
<dbReference type="InterPro" id="IPR037185">
    <property type="entry name" value="EmrE-like"/>
</dbReference>
<feature type="transmembrane region" description="Helical" evidence="5">
    <location>
        <begin position="72"/>
        <end position="92"/>
    </location>
</feature>
<feature type="transmembrane region" description="Helical" evidence="5">
    <location>
        <begin position="148"/>
        <end position="169"/>
    </location>
</feature>